<comment type="caution">
    <text evidence="5">The sequence shown here is derived from an EMBL/GenBank/DDBJ whole genome shotgun (WGS) entry which is preliminary data.</text>
</comment>
<sequence>MVDPLTNRHPVERPPAALSGQRTTLAAVARSTGVSISTVSKVINGRSGVSTATRERVEASLNELGYVSLGARQGSLLLSGESSIDVVVDPHDISNPYLSTFLGGAMEAAGELHAAILLRSIDNVAEAHPATWAQDIARAGRAGVVEVTSRYSPERERALKQAGIPMVLVDPIDLPRTSTPSVGATNWAGGYSATQHLIDLGHRRIRYIGGPPGAHCDVVRAHGWAAAMAEAGLEASLDAVPRGAYTFEHGLAAATQLLTLNERPTGIFAGSDTTAMGVIEAARRLGIEVPGQLSVVGFDDTLLARMSAPPLTTVHQPIADIAQTAIQTVLRLARGETLKTRRVELATHLVIRDSTNPPNT</sequence>
<evidence type="ECO:0000313" key="6">
    <source>
        <dbReference type="Proteomes" id="UP001501521"/>
    </source>
</evidence>
<dbReference type="GO" id="GO:0003677">
    <property type="term" value="F:DNA binding"/>
    <property type="evidence" value="ECO:0007669"/>
    <property type="project" value="UniProtKB-KW"/>
</dbReference>
<dbReference type="InterPro" id="IPR000843">
    <property type="entry name" value="HTH_LacI"/>
</dbReference>
<gene>
    <name evidence="5" type="ORF">GCM10025789_26870</name>
</gene>
<dbReference type="PANTHER" id="PTHR30146">
    <property type="entry name" value="LACI-RELATED TRANSCRIPTIONAL REPRESSOR"/>
    <property type="match status" value="1"/>
</dbReference>
<keyword evidence="6" id="KW-1185">Reference proteome</keyword>
<dbReference type="Proteomes" id="UP001501521">
    <property type="component" value="Unassembled WGS sequence"/>
</dbReference>
<dbReference type="InterPro" id="IPR010982">
    <property type="entry name" value="Lambda_DNA-bd_dom_sf"/>
</dbReference>
<dbReference type="Gene3D" id="3.40.50.2300">
    <property type="match status" value="2"/>
</dbReference>
<evidence type="ECO:0000256" key="2">
    <source>
        <dbReference type="ARBA" id="ARBA00023125"/>
    </source>
</evidence>
<dbReference type="RefSeq" id="WP_345583732.1">
    <property type="nucleotide sequence ID" value="NZ_BAABLV010000040.1"/>
</dbReference>
<keyword evidence="1" id="KW-0805">Transcription regulation</keyword>
<dbReference type="Pfam" id="PF00356">
    <property type="entry name" value="LacI"/>
    <property type="match status" value="1"/>
</dbReference>
<organism evidence="5 6">
    <name type="scientific">Tessaracoccus lubricantis</name>
    <dbReference type="NCBI Taxonomy" id="545543"/>
    <lineage>
        <taxon>Bacteria</taxon>
        <taxon>Bacillati</taxon>
        <taxon>Actinomycetota</taxon>
        <taxon>Actinomycetes</taxon>
        <taxon>Propionibacteriales</taxon>
        <taxon>Propionibacteriaceae</taxon>
        <taxon>Tessaracoccus</taxon>
    </lineage>
</organism>
<feature type="domain" description="HTH lacI-type" evidence="4">
    <location>
        <begin position="23"/>
        <end position="67"/>
    </location>
</feature>
<evidence type="ECO:0000256" key="3">
    <source>
        <dbReference type="ARBA" id="ARBA00023163"/>
    </source>
</evidence>
<proteinExistence type="predicted"/>
<evidence type="ECO:0000259" key="4">
    <source>
        <dbReference type="PROSITE" id="PS50932"/>
    </source>
</evidence>
<keyword evidence="2 5" id="KW-0238">DNA-binding</keyword>
<name>A0ABP9FK98_9ACTN</name>
<dbReference type="EMBL" id="BAABLV010000040">
    <property type="protein sequence ID" value="GAA4906116.1"/>
    <property type="molecule type" value="Genomic_DNA"/>
</dbReference>
<dbReference type="Gene3D" id="1.10.260.40">
    <property type="entry name" value="lambda repressor-like DNA-binding domains"/>
    <property type="match status" value="1"/>
</dbReference>
<dbReference type="InterPro" id="IPR028082">
    <property type="entry name" value="Peripla_BP_I"/>
</dbReference>
<dbReference type="SUPFAM" id="SSF47413">
    <property type="entry name" value="lambda repressor-like DNA-binding domains"/>
    <property type="match status" value="1"/>
</dbReference>
<dbReference type="Pfam" id="PF13377">
    <property type="entry name" value="Peripla_BP_3"/>
    <property type="match status" value="1"/>
</dbReference>
<dbReference type="InterPro" id="IPR046335">
    <property type="entry name" value="LacI/GalR-like_sensor"/>
</dbReference>
<dbReference type="SUPFAM" id="SSF53822">
    <property type="entry name" value="Periplasmic binding protein-like I"/>
    <property type="match status" value="1"/>
</dbReference>
<dbReference type="PROSITE" id="PS50932">
    <property type="entry name" value="HTH_LACI_2"/>
    <property type="match status" value="1"/>
</dbReference>
<reference evidence="6" key="1">
    <citation type="journal article" date="2019" name="Int. J. Syst. Evol. Microbiol.">
        <title>The Global Catalogue of Microorganisms (GCM) 10K type strain sequencing project: providing services to taxonomists for standard genome sequencing and annotation.</title>
        <authorList>
            <consortium name="The Broad Institute Genomics Platform"/>
            <consortium name="The Broad Institute Genome Sequencing Center for Infectious Disease"/>
            <person name="Wu L."/>
            <person name="Ma J."/>
        </authorList>
    </citation>
    <scope>NUCLEOTIDE SEQUENCE [LARGE SCALE GENOMIC DNA]</scope>
    <source>
        <strain evidence="6">JCM 19125</strain>
    </source>
</reference>
<dbReference type="CDD" id="cd01392">
    <property type="entry name" value="HTH_LacI"/>
    <property type="match status" value="1"/>
</dbReference>
<evidence type="ECO:0000256" key="1">
    <source>
        <dbReference type="ARBA" id="ARBA00023015"/>
    </source>
</evidence>
<keyword evidence="3" id="KW-0804">Transcription</keyword>
<dbReference type="SMART" id="SM00354">
    <property type="entry name" value="HTH_LACI"/>
    <property type="match status" value="1"/>
</dbReference>
<dbReference type="PANTHER" id="PTHR30146:SF153">
    <property type="entry name" value="LACTOSE OPERON REPRESSOR"/>
    <property type="match status" value="1"/>
</dbReference>
<protein>
    <submittedName>
        <fullName evidence="5">LacI family DNA-binding transcriptional regulator</fullName>
    </submittedName>
</protein>
<accession>A0ABP9FK98</accession>
<evidence type="ECO:0000313" key="5">
    <source>
        <dbReference type="EMBL" id="GAA4906116.1"/>
    </source>
</evidence>